<reference evidence="10 11" key="1">
    <citation type="submission" date="2015-12" db="EMBL/GenBank/DDBJ databases">
        <title>Draft genome of Thermovenabulum gondwanense isolated from a red thermophilic microbial mat colonisisng an outflow channel of a bore well.</title>
        <authorList>
            <person name="Patel B.K."/>
        </authorList>
    </citation>
    <scope>NUCLEOTIDE SEQUENCE [LARGE SCALE GENOMIC DNA]</scope>
    <source>
        <strain evidence="10 11">R270</strain>
    </source>
</reference>
<comment type="function">
    <text evidence="6">GTPase that associates with the 50S ribosomal subunit and may have a role during protein synthesis or ribosome biogenesis.</text>
</comment>
<dbReference type="HAMAP" id="MF_00900">
    <property type="entry name" value="GTPase_HflX"/>
    <property type="match status" value="1"/>
</dbReference>
<evidence type="ECO:0000256" key="3">
    <source>
        <dbReference type="ARBA" id="ARBA00022741"/>
    </source>
</evidence>
<dbReference type="PROSITE" id="PS51705">
    <property type="entry name" value="G_HFLX"/>
    <property type="match status" value="1"/>
</dbReference>
<dbReference type="InterPro" id="IPR005225">
    <property type="entry name" value="Small_GTP-bd"/>
</dbReference>
<proteinExistence type="inferred from homology"/>
<dbReference type="NCBIfam" id="TIGR03156">
    <property type="entry name" value="GTP_HflX"/>
    <property type="match status" value="1"/>
</dbReference>
<dbReference type="InterPro" id="IPR016496">
    <property type="entry name" value="GTPase_HflX"/>
</dbReference>
<dbReference type="Pfam" id="PF13167">
    <property type="entry name" value="GTP-bdg_N"/>
    <property type="match status" value="1"/>
</dbReference>
<dbReference type="CDD" id="cd01878">
    <property type="entry name" value="HflX"/>
    <property type="match status" value="1"/>
</dbReference>
<keyword evidence="2 8" id="KW-0479">Metal-binding</keyword>
<dbReference type="STRING" id="520767.ATZ99_01980"/>
<dbReference type="InterPro" id="IPR006073">
    <property type="entry name" value="GTP-bd"/>
</dbReference>
<feature type="binding site" evidence="7">
    <location>
        <begin position="221"/>
        <end position="225"/>
    </location>
    <ligand>
        <name>GTP</name>
        <dbReference type="ChEBI" id="CHEBI:37565"/>
    </ligand>
</feature>
<dbReference type="InterPro" id="IPR032305">
    <property type="entry name" value="GTP-bd_M"/>
</dbReference>
<dbReference type="SUPFAM" id="SSF52540">
    <property type="entry name" value="P-loop containing nucleoside triphosphate hydrolases"/>
    <property type="match status" value="1"/>
</dbReference>
<feature type="binding site" evidence="7">
    <location>
        <begin position="309"/>
        <end position="312"/>
    </location>
    <ligand>
        <name>GTP</name>
        <dbReference type="ChEBI" id="CHEBI:37565"/>
    </ligand>
</feature>
<gene>
    <name evidence="6 10" type="primary">hflX</name>
    <name evidence="10" type="ORF">ATZ99_01980</name>
</gene>
<feature type="binding site" evidence="8">
    <location>
        <position position="203"/>
    </location>
    <ligand>
        <name>Mg(2+)</name>
        <dbReference type="ChEBI" id="CHEBI:18420"/>
    </ligand>
</feature>
<evidence type="ECO:0000313" key="10">
    <source>
        <dbReference type="EMBL" id="KYO68689.1"/>
    </source>
</evidence>
<dbReference type="Gene3D" id="3.40.50.11060">
    <property type="entry name" value="GTPase HflX, N-terminal domain"/>
    <property type="match status" value="1"/>
</dbReference>
<evidence type="ECO:0000256" key="8">
    <source>
        <dbReference type="PIRSR" id="PIRSR006809-2"/>
    </source>
</evidence>
<dbReference type="PIRSF" id="PIRSF006809">
    <property type="entry name" value="GTP-binding_hflX_prd"/>
    <property type="match status" value="1"/>
</dbReference>
<dbReference type="RefSeq" id="WP_245641267.1">
    <property type="nucleotide sequence ID" value="NZ_LOHZ01000015.1"/>
</dbReference>
<evidence type="ECO:0000256" key="5">
    <source>
        <dbReference type="ARBA" id="ARBA00023134"/>
    </source>
</evidence>
<comment type="caution">
    <text evidence="10">The sequence shown here is derived from an EMBL/GenBank/DDBJ whole genome shotgun (WGS) entry which is preliminary data.</text>
</comment>
<evidence type="ECO:0000313" key="11">
    <source>
        <dbReference type="Proteomes" id="UP000075737"/>
    </source>
</evidence>
<sequence length="406" mass="45489">MASNTKAIVAGIVKNIQDEESIEELELLAKTAGAEVVAKVVQRKTSYDSAFYIGKGKAQEIAEVAKALEANAVIFDDDLTPVQIRNLENLIELQIIDRTTLILDIFAQRAKSKEGKIQVELAQLQHLLPRLTGKGIELSRFGGGIGTRGPGETKLETDKRHIKRRISYLKKELQKIKDSRHLLRSARKFPVISLVGYTNAGKSTLMNALTNAKVSSNDRLFDTLDTTTRLLILPDGRKALLSDTVGFIRKLPHEIVEAFKATLEEIKEADLLLLVADGSSRNFEEEINTVFKVLKDIQADNKPIVIAINKVDKINSSFILPLNSKNTVEISALYKKNLDELLKRICENLSKTRKFAEFLIPYDKLSIVDIIYQNGLIFSKESLPEGVKIQGEIEEFVINKYKNFLI</sequence>
<dbReference type="Gene3D" id="3.40.50.300">
    <property type="entry name" value="P-loop containing nucleotide triphosphate hydrolases"/>
    <property type="match status" value="1"/>
</dbReference>
<comment type="subunit">
    <text evidence="6">Monomer. Associates with the 50S ribosomal subunit.</text>
</comment>
<evidence type="ECO:0000256" key="1">
    <source>
        <dbReference type="ARBA" id="ARBA00022490"/>
    </source>
</evidence>
<dbReference type="Proteomes" id="UP000075737">
    <property type="component" value="Unassembled WGS sequence"/>
</dbReference>
<dbReference type="GO" id="GO:0005525">
    <property type="term" value="F:GTP binding"/>
    <property type="evidence" value="ECO:0007669"/>
    <property type="project" value="UniProtKB-UniRule"/>
</dbReference>
<dbReference type="InterPro" id="IPR030394">
    <property type="entry name" value="G_HFLX_dom"/>
</dbReference>
<comment type="similarity">
    <text evidence="6">Belongs to the TRAFAC class OBG-HflX-like GTPase superfamily. HflX GTPase family.</text>
</comment>
<feature type="domain" description="Hflx-type G" evidence="9">
    <location>
        <begin position="190"/>
        <end position="353"/>
    </location>
</feature>
<protein>
    <recommendedName>
        <fullName evidence="6">GTPase HflX</fullName>
    </recommendedName>
    <alternativeName>
        <fullName evidence="6">GTP-binding protein HflX</fullName>
    </alternativeName>
</protein>
<dbReference type="AlphaFoldDB" id="A0A161RBF0"/>
<accession>A0A161RBF0</accession>
<keyword evidence="4 8" id="KW-0460">Magnesium</keyword>
<dbReference type="PATRIC" id="fig|520767.4.peg.207"/>
<keyword evidence="3 6" id="KW-0547">Nucleotide-binding</keyword>
<dbReference type="PANTHER" id="PTHR10229">
    <property type="entry name" value="GTP-BINDING PROTEIN HFLX"/>
    <property type="match status" value="1"/>
</dbReference>
<feature type="binding site" evidence="7">
    <location>
        <begin position="331"/>
        <end position="333"/>
    </location>
    <ligand>
        <name>GTP</name>
        <dbReference type="ChEBI" id="CHEBI:37565"/>
    </ligand>
</feature>
<evidence type="ECO:0000256" key="4">
    <source>
        <dbReference type="ARBA" id="ARBA00022842"/>
    </source>
</evidence>
<comment type="subcellular location">
    <subcellularLocation>
        <location evidence="6">Cytoplasm</location>
    </subcellularLocation>
    <text evidence="6">May associate with membranes.</text>
</comment>
<dbReference type="EMBL" id="LOHZ01000015">
    <property type="protein sequence ID" value="KYO68689.1"/>
    <property type="molecule type" value="Genomic_DNA"/>
</dbReference>
<keyword evidence="1 6" id="KW-0963">Cytoplasm</keyword>
<keyword evidence="11" id="KW-1185">Reference proteome</keyword>
<dbReference type="PANTHER" id="PTHR10229:SF0">
    <property type="entry name" value="GTP-BINDING PROTEIN 6-RELATED"/>
    <property type="match status" value="1"/>
</dbReference>
<dbReference type="InterPro" id="IPR025121">
    <property type="entry name" value="GTPase_HflX_N"/>
</dbReference>
<name>A0A161RBF0_9FIRM</name>
<dbReference type="GO" id="GO:0003924">
    <property type="term" value="F:GTPase activity"/>
    <property type="evidence" value="ECO:0007669"/>
    <property type="project" value="UniProtKB-UniRule"/>
</dbReference>
<dbReference type="Pfam" id="PF01926">
    <property type="entry name" value="MMR_HSR1"/>
    <property type="match status" value="1"/>
</dbReference>
<dbReference type="FunFam" id="3.40.50.11060:FF:000001">
    <property type="entry name" value="GTPase HflX"/>
    <property type="match status" value="1"/>
</dbReference>
<evidence type="ECO:0000256" key="6">
    <source>
        <dbReference type="HAMAP-Rule" id="MF_00900"/>
    </source>
</evidence>
<dbReference type="PRINTS" id="PR00326">
    <property type="entry name" value="GTP1OBG"/>
</dbReference>
<comment type="cofactor">
    <cofactor evidence="8">
        <name>Mg(2+)</name>
        <dbReference type="ChEBI" id="CHEBI:18420"/>
    </cofactor>
</comment>
<dbReference type="InterPro" id="IPR042108">
    <property type="entry name" value="GTPase_HflX_N_sf"/>
</dbReference>
<dbReference type="GO" id="GO:0005737">
    <property type="term" value="C:cytoplasm"/>
    <property type="evidence" value="ECO:0007669"/>
    <property type="project" value="UniProtKB-SubCell"/>
</dbReference>
<evidence type="ECO:0000259" key="9">
    <source>
        <dbReference type="PROSITE" id="PS51705"/>
    </source>
</evidence>
<keyword evidence="5 6" id="KW-0342">GTP-binding</keyword>
<feature type="binding site" evidence="8">
    <location>
        <position position="223"/>
    </location>
    <ligand>
        <name>Mg(2+)</name>
        <dbReference type="ChEBI" id="CHEBI:18420"/>
    </ligand>
</feature>
<organism evidence="10 11">
    <name type="scientific">Thermovenabulum gondwanense</name>
    <dbReference type="NCBI Taxonomy" id="520767"/>
    <lineage>
        <taxon>Bacteria</taxon>
        <taxon>Bacillati</taxon>
        <taxon>Bacillota</taxon>
        <taxon>Clostridia</taxon>
        <taxon>Thermosediminibacterales</taxon>
        <taxon>Thermosediminibacteraceae</taxon>
        <taxon>Thermovenabulum</taxon>
    </lineage>
</organism>
<feature type="binding site" evidence="7">
    <location>
        <begin position="243"/>
        <end position="246"/>
    </location>
    <ligand>
        <name>GTP</name>
        <dbReference type="ChEBI" id="CHEBI:37565"/>
    </ligand>
</feature>
<dbReference type="InterPro" id="IPR027417">
    <property type="entry name" value="P-loop_NTPase"/>
</dbReference>
<dbReference type="Gene3D" id="6.10.250.2860">
    <property type="match status" value="1"/>
</dbReference>
<evidence type="ECO:0000256" key="2">
    <source>
        <dbReference type="ARBA" id="ARBA00022723"/>
    </source>
</evidence>
<dbReference type="NCBIfam" id="TIGR00231">
    <property type="entry name" value="small_GTP"/>
    <property type="match status" value="1"/>
</dbReference>
<evidence type="ECO:0000256" key="7">
    <source>
        <dbReference type="PIRSR" id="PIRSR006809-1"/>
    </source>
</evidence>
<dbReference type="GO" id="GO:0043022">
    <property type="term" value="F:ribosome binding"/>
    <property type="evidence" value="ECO:0007669"/>
    <property type="project" value="TreeGrafter"/>
</dbReference>
<dbReference type="GO" id="GO:0046872">
    <property type="term" value="F:metal ion binding"/>
    <property type="evidence" value="ECO:0007669"/>
    <property type="project" value="UniProtKB-KW"/>
</dbReference>
<dbReference type="Pfam" id="PF16360">
    <property type="entry name" value="GTP-bdg_M"/>
    <property type="match status" value="1"/>
</dbReference>
<feature type="binding site" evidence="7">
    <location>
        <begin position="196"/>
        <end position="203"/>
    </location>
    <ligand>
        <name>GTP</name>
        <dbReference type="ChEBI" id="CHEBI:37565"/>
    </ligand>
</feature>